<protein>
    <submittedName>
        <fullName evidence="2">Uncharacterized protein</fullName>
    </submittedName>
</protein>
<comment type="caution">
    <text evidence="2">The sequence shown here is derived from an EMBL/GenBank/DDBJ whole genome shotgun (WGS) entry which is preliminary data.</text>
</comment>
<dbReference type="RefSeq" id="WP_157845819.1">
    <property type="nucleotide sequence ID" value="NZ_JAVLSM010000006.1"/>
</dbReference>
<dbReference type="GeneID" id="90167410"/>
<keyword evidence="1" id="KW-1133">Transmembrane helix</keyword>
<sequence length="48" mass="5388">MPLLAGCKVQWPHRRIKKETDMSGVIVFALEMGVVALIALAIYMVMKK</sequence>
<organism evidence="2">
    <name type="scientific">Herbaspirillum huttiense subsp. nephrolepidis</name>
    <dbReference type="NCBI Taxonomy" id="3075126"/>
    <lineage>
        <taxon>Bacteria</taxon>
        <taxon>Pseudomonadati</taxon>
        <taxon>Pseudomonadota</taxon>
        <taxon>Betaproteobacteria</taxon>
        <taxon>Burkholderiales</taxon>
        <taxon>Oxalobacteraceae</taxon>
        <taxon>Herbaspirillum</taxon>
    </lineage>
</organism>
<accession>A0AAE4K871</accession>
<gene>
    <name evidence="2" type="ORF">RJN63_22590</name>
</gene>
<dbReference type="AlphaFoldDB" id="A0AAE4K871"/>
<evidence type="ECO:0000313" key="2">
    <source>
        <dbReference type="EMBL" id="MDT0339640.1"/>
    </source>
</evidence>
<name>A0AAE4K871_9BURK</name>
<dbReference type="EMBL" id="JAVRAA010000014">
    <property type="protein sequence ID" value="MDT0339640.1"/>
    <property type="molecule type" value="Genomic_DNA"/>
</dbReference>
<feature type="transmembrane region" description="Helical" evidence="1">
    <location>
        <begin position="24"/>
        <end position="46"/>
    </location>
</feature>
<evidence type="ECO:0000256" key="1">
    <source>
        <dbReference type="SAM" id="Phobius"/>
    </source>
</evidence>
<reference evidence="2" key="1">
    <citation type="submission" date="2023-02" db="EMBL/GenBank/DDBJ databases">
        <title>Description of Herbaspirillum huttiense subsp. nephrolepsisexaltata and Herbaspirillum huttiense subsp. lycopersicon.</title>
        <authorList>
            <person name="Poudel M."/>
            <person name="Sharma A."/>
            <person name="Goss E."/>
            <person name="Tapia J.H."/>
            <person name="Harmon C.M."/>
            <person name="Jones J.B."/>
        </authorList>
    </citation>
    <scope>NUCLEOTIDE SEQUENCE</scope>
    <source>
        <strain evidence="2">NC40101</strain>
    </source>
</reference>
<keyword evidence="1" id="KW-0812">Transmembrane</keyword>
<keyword evidence="1" id="KW-0472">Membrane</keyword>
<proteinExistence type="predicted"/>